<reference evidence="10" key="2">
    <citation type="journal article" date="2019" name="Int. J. Syst. Evol. Microbiol.">
        <title>The Global Catalogue of Microorganisms (GCM) 10K type strain sequencing project: providing services to taxonomists for standard genome sequencing and annotation.</title>
        <authorList>
            <consortium name="The Broad Institute Genomics Platform"/>
            <consortium name="The Broad Institute Genome Sequencing Center for Infectious Disease"/>
            <person name="Wu L."/>
            <person name="Ma J."/>
        </authorList>
    </citation>
    <scope>NUCLEOTIDE SEQUENCE [LARGE SCALE GENOMIC DNA]</scope>
    <source>
        <strain evidence="10">CGMCC 1.15931</strain>
    </source>
</reference>
<dbReference type="Proteomes" id="UP000622638">
    <property type="component" value="Unassembled WGS sequence"/>
</dbReference>
<evidence type="ECO:0000313" key="8">
    <source>
        <dbReference type="EMBL" id="MTV53881.1"/>
    </source>
</evidence>
<evidence type="ECO:0000313" key="7">
    <source>
        <dbReference type="EMBL" id="GGB83502.1"/>
    </source>
</evidence>
<evidence type="ECO:0000256" key="1">
    <source>
        <dbReference type="ARBA" id="ARBA00001678"/>
    </source>
</evidence>
<keyword evidence="4" id="KW-0326">Glycosidase</keyword>
<gene>
    <name evidence="7" type="ORF">GCM10011572_01780</name>
    <name evidence="8" type="ORF">GM672_14210</name>
</gene>
<dbReference type="RefSeq" id="WP_155471185.1">
    <property type="nucleotide sequence ID" value="NZ_BMKG01000001.1"/>
</dbReference>
<dbReference type="GO" id="GO:0016985">
    <property type="term" value="F:mannan endo-1,4-beta-mannosidase activity"/>
    <property type="evidence" value="ECO:0007669"/>
    <property type="project" value="TreeGrafter"/>
</dbReference>
<dbReference type="PANTHER" id="PTHR31451:SF40">
    <property type="entry name" value="GLYCOSIDE HYDROLASE FAMILY 5 DOMAIN-CONTAINING PROTEIN"/>
    <property type="match status" value="1"/>
</dbReference>
<evidence type="ECO:0000313" key="10">
    <source>
        <dbReference type="Proteomes" id="UP000622638"/>
    </source>
</evidence>
<dbReference type="InterPro" id="IPR001547">
    <property type="entry name" value="Glyco_hydro_5"/>
</dbReference>
<dbReference type="InterPro" id="IPR017853">
    <property type="entry name" value="GH"/>
</dbReference>
<keyword evidence="10" id="KW-1185">Reference proteome</keyword>
<evidence type="ECO:0000313" key="9">
    <source>
        <dbReference type="Proteomes" id="UP000430634"/>
    </source>
</evidence>
<evidence type="ECO:0000256" key="5">
    <source>
        <dbReference type="SAM" id="SignalP"/>
    </source>
</evidence>
<dbReference type="EC" id="3.2.1.78" evidence="2"/>
<comment type="caution">
    <text evidence="8">The sequence shown here is derived from an EMBL/GenBank/DDBJ whole genome shotgun (WGS) entry which is preliminary data.</text>
</comment>
<dbReference type="SUPFAM" id="SSF51445">
    <property type="entry name" value="(Trans)glycosidases"/>
    <property type="match status" value="1"/>
</dbReference>
<dbReference type="Pfam" id="PF26410">
    <property type="entry name" value="GH5_mannosidase"/>
    <property type="match status" value="1"/>
</dbReference>
<dbReference type="EMBL" id="WNKZ01000037">
    <property type="protein sequence ID" value="MTV53881.1"/>
    <property type="molecule type" value="Genomic_DNA"/>
</dbReference>
<evidence type="ECO:0000256" key="4">
    <source>
        <dbReference type="ARBA" id="ARBA00023295"/>
    </source>
</evidence>
<reference evidence="7" key="4">
    <citation type="submission" date="2024-05" db="EMBL/GenBank/DDBJ databases">
        <authorList>
            <person name="Sun Q."/>
            <person name="Zhou Y."/>
        </authorList>
    </citation>
    <scope>NUCLEOTIDE SEQUENCE</scope>
    <source>
        <strain evidence="7">CGMCC 1.15931</strain>
    </source>
</reference>
<organism evidence="8 9">
    <name type="scientific">Pseudoduganella buxea</name>
    <dbReference type="NCBI Taxonomy" id="1949069"/>
    <lineage>
        <taxon>Bacteria</taxon>
        <taxon>Pseudomonadati</taxon>
        <taxon>Pseudomonadota</taxon>
        <taxon>Betaproteobacteria</taxon>
        <taxon>Burkholderiales</taxon>
        <taxon>Oxalobacteraceae</taxon>
        <taxon>Telluria group</taxon>
        <taxon>Pseudoduganella</taxon>
    </lineage>
</organism>
<dbReference type="InterPro" id="IPR045053">
    <property type="entry name" value="MAN-like"/>
</dbReference>
<dbReference type="Gene3D" id="3.20.20.80">
    <property type="entry name" value="Glycosidases"/>
    <property type="match status" value="1"/>
</dbReference>
<keyword evidence="3 8" id="KW-0378">Hydrolase</keyword>
<proteinExistence type="predicted"/>
<feature type="signal peptide" evidence="5">
    <location>
        <begin position="1"/>
        <end position="24"/>
    </location>
</feature>
<evidence type="ECO:0000256" key="3">
    <source>
        <dbReference type="ARBA" id="ARBA00022801"/>
    </source>
</evidence>
<dbReference type="AlphaFoldDB" id="A0A6I3SX46"/>
<name>A0A6I3SX46_9BURK</name>
<protein>
    <recommendedName>
        <fullName evidence="2">mannan endo-1,4-beta-mannosidase</fullName>
        <ecNumber evidence="2">3.2.1.78</ecNumber>
    </recommendedName>
</protein>
<dbReference type="Proteomes" id="UP000430634">
    <property type="component" value="Unassembled WGS sequence"/>
</dbReference>
<evidence type="ECO:0000259" key="6">
    <source>
        <dbReference type="Pfam" id="PF26410"/>
    </source>
</evidence>
<sequence length="443" mass="49165">MKKMITLAASLMLMHALPMSTAAANTATSGFVTVNKTHFAKGGQRYYIAGANFWYGAYLGAPSKVGDRGRLLKELDTMKAAGINNVRVLAVSEKTDMASAVRPATTAAPGQYDEQLLVGLDFMMAELAKRDMTAVIYLNNFWQWSGGMTQYLNWFEGTKALDPNVTKDYEDYMAKTARFYRNPKAQAEYRNVIRKIVQRVNTVTGKPYAQDPAVMSWQLANEPRPGNASSTAEDKAVYVKWIADTAAYIHSLDKNHLVSSGSEGLAGSAQDGELFMKAHQSPHIDYLTYHLWPKNWGWIDSRNVAQTWDGALEKSRHYLNVHIDYAKKVGKPIVLEEFGMDRDGASFDIKAPTTVRDRFYGVVFDVVTTRAAKGDPIAGFNFWAWGGAGRAANADYWWKEGNDLMGDPPQEEQGLYSVFDSDASTIALIRATAAKLKALEVKQ</sequence>
<comment type="catalytic activity">
    <reaction evidence="1">
        <text>Random hydrolysis of (1-&gt;4)-beta-D-mannosidic linkages in mannans, galactomannans and glucomannans.</text>
        <dbReference type="EC" id="3.2.1.78"/>
    </reaction>
</comment>
<feature type="chain" id="PRO_5026190254" description="mannan endo-1,4-beta-mannosidase" evidence="5">
    <location>
        <begin position="25"/>
        <end position="443"/>
    </location>
</feature>
<dbReference type="EMBL" id="BMKG01000001">
    <property type="protein sequence ID" value="GGB83502.1"/>
    <property type="molecule type" value="Genomic_DNA"/>
</dbReference>
<keyword evidence="5" id="KW-0732">Signal</keyword>
<reference evidence="7" key="1">
    <citation type="journal article" date="2014" name="Int. J. Syst. Evol. Microbiol.">
        <title>Complete genome of a new Firmicutes species belonging to the dominant human colonic microbiota ('Ruminococcus bicirculans') reveals two chromosomes and a selective capacity to utilize plant glucans.</title>
        <authorList>
            <consortium name="NISC Comparative Sequencing Program"/>
            <person name="Wegmann U."/>
            <person name="Louis P."/>
            <person name="Goesmann A."/>
            <person name="Henrissat B."/>
            <person name="Duncan S.H."/>
            <person name="Flint H.J."/>
        </authorList>
    </citation>
    <scope>NUCLEOTIDE SEQUENCE</scope>
    <source>
        <strain evidence="7">CGMCC 1.15931</strain>
    </source>
</reference>
<feature type="domain" description="Glycoside hydrolase family 5" evidence="6">
    <location>
        <begin position="30"/>
        <end position="439"/>
    </location>
</feature>
<accession>A0A6I3SX46</accession>
<evidence type="ECO:0000256" key="2">
    <source>
        <dbReference type="ARBA" id="ARBA00012706"/>
    </source>
</evidence>
<dbReference type="OrthoDB" id="9801493at2"/>
<reference evidence="8 9" key="3">
    <citation type="submission" date="2019-11" db="EMBL/GenBank/DDBJ databases">
        <title>Type strains purchased from KCTC, JCM and DSMZ.</title>
        <authorList>
            <person name="Lu H."/>
        </authorList>
    </citation>
    <scope>NUCLEOTIDE SEQUENCE [LARGE SCALE GENOMIC DNA]</scope>
    <source>
        <strain evidence="8 9">KCTC 52429</strain>
    </source>
</reference>
<dbReference type="PANTHER" id="PTHR31451">
    <property type="match status" value="1"/>
</dbReference>